<dbReference type="Gene3D" id="3.40.720.10">
    <property type="entry name" value="Alkaline Phosphatase, subunit A"/>
    <property type="match status" value="1"/>
</dbReference>
<keyword evidence="4" id="KW-0378">Hydrolase</keyword>
<feature type="transmembrane region" description="Helical" evidence="2">
    <location>
        <begin position="98"/>
        <end position="120"/>
    </location>
</feature>
<proteinExistence type="inferred from homology"/>
<evidence type="ECO:0000313" key="4">
    <source>
        <dbReference type="EMBL" id="MCA9726404.1"/>
    </source>
</evidence>
<sequence>MQLWRRWLSWTATGLVVGFLVGAVLTFTAVRAHHYVQYGMSWLIVDTTARLLERGTLVGTAAGLALGLTLVICGPPVRYGLGWVSRRVASLRIEDERNVASLIGAILTGVVVLVAGWIVLNERFIPFQYGRRYWVLNVGWGVGSIIGTIVLYRLLLQVPILPWLHRRGRGILWATCVPLLVVLGVVHVVRIVKRPMPPAGAPSIILLTVDTTRADHLSVYGYSRRTTPHLEELAKEGRVYAYCYSHAPVTSSSFSCIMSGHRPKETGTYGNDPVPDRVNTLAEYLANAGYETAAVVSNFVLKKSKNHSQGYRYYDDAMDDRE</sequence>
<dbReference type="InterPro" id="IPR000917">
    <property type="entry name" value="Sulfatase_N"/>
</dbReference>
<name>A0A956RP70_UNCEI</name>
<feature type="transmembrane region" description="Helical" evidence="2">
    <location>
        <begin position="56"/>
        <end position="77"/>
    </location>
</feature>
<keyword evidence="2" id="KW-1133">Transmembrane helix</keyword>
<dbReference type="Pfam" id="PF00884">
    <property type="entry name" value="Sulfatase"/>
    <property type="match status" value="1"/>
</dbReference>
<dbReference type="InterPro" id="IPR050738">
    <property type="entry name" value="Sulfatase"/>
</dbReference>
<dbReference type="Proteomes" id="UP000697710">
    <property type="component" value="Unassembled WGS sequence"/>
</dbReference>
<evidence type="ECO:0000256" key="1">
    <source>
        <dbReference type="ARBA" id="ARBA00008779"/>
    </source>
</evidence>
<reference evidence="4" key="1">
    <citation type="submission" date="2020-04" db="EMBL/GenBank/DDBJ databases">
        <authorList>
            <person name="Zhang T."/>
        </authorList>
    </citation>
    <scope>NUCLEOTIDE SEQUENCE</scope>
    <source>
        <strain evidence="4">HKST-UBA01</strain>
    </source>
</reference>
<dbReference type="SUPFAM" id="SSF53649">
    <property type="entry name" value="Alkaline phosphatase-like"/>
    <property type="match status" value="1"/>
</dbReference>
<feature type="non-terminal residue" evidence="4">
    <location>
        <position position="322"/>
    </location>
</feature>
<gene>
    <name evidence="4" type="ORF">KC729_01895</name>
</gene>
<comment type="similarity">
    <text evidence="1">Belongs to the sulfatase family.</text>
</comment>
<keyword evidence="2" id="KW-0812">Transmembrane</keyword>
<reference evidence="4" key="2">
    <citation type="journal article" date="2021" name="Microbiome">
        <title>Successional dynamics and alternative stable states in a saline activated sludge microbial community over 9 years.</title>
        <authorList>
            <person name="Wang Y."/>
            <person name="Ye J."/>
            <person name="Ju F."/>
            <person name="Liu L."/>
            <person name="Boyd J.A."/>
            <person name="Deng Y."/>
            <person name="Parks D.H."/>
            <person name="Jiang X."/>
            <person name="Yin X."/>
            <person name="Woodcroft B.J."/>
            <person name="Tyson G.W."/>
            <person name="Hugenholtz P."/>
            <person name="Polz M.F."/>
            <person name="Zhang T."/>
        </authorList>
    </citation>
    <scope>NUCLEOTIDE SEQUENCE</scope>
    <source>
        <strain evidence="4">HKST-UBA01</strain>
    </source>
</reference>
<dbReference type="AlphaFoldDB" id="A0A956RP70"/>
<keyword evidence="2" id="KW-0472">Membrane</keyword>
<feature type="transmembrane region" description="Helical" evidence="2">
    <location>
        <begin position="140"/>
        <end position="164"/>
    </location>
</feature>
<feature type="transmembrane region" description="Helical" evidence="2">
    <location>
        <begin position="171"/>
        <end position="189"/>
    </location>
</feature>
<protein>
    <submittedName>
        <fullName evidence="4">Sulfatase-like hydrolase/transferase</fullName>
    </submittedName>
</protein>
<evidence type="ECO:0000259" key="3">
    <source>
        <dbReference type="Pfam" id="PF00884"/>
    </source>
</evidence>
<dbReference type="InterPro" id="IPR017850">
    <property type="entry name" value="Alkaline_phosphatase_core_sf"/>
</dbReference>
<comment type="caution">
    <text evidence="4">The sequence shown here is derived from an EMBL/GenBank/DDBJ whole genome shotgun (WGS) entry which is preliminary data.</text>
</comment>
<dbReference type="PANTHER" id="PTHR42693:SF33">
    <property type="entry name" value="ARYLSULFATASE"/>
    <property type="match status" value="1"/>
</dbReference>
<feature type="domain" description="Sulfatase N-terminal" evidence="3">
    <location>
        <begin position="202"/>
        <end position="311"/>
    </location>
</feature>
<evidence type="ECO:0000256" key="2">
    <source>
        <dbReference type="SAM" id="Phobius"/>
    </source>
</evidence>
<evidence type="ECO:0000313" key="5">
    <source>
        <dbReference type="Proteomes" id="UP000697710"/>
    </source>
</evidence>
<dbReference type="PANTHER" id="PTHR42693">
    <property type="entry name" value="ARYLSULFATASE FAMILY MEMBER"/>
    <property type="match status" value="1"/>
</dbReference>
<accession>A0A956RP70</accession>
<dbReference type="GO" id="GO:0004065">
    <property type="term" value="F:arylsulfatase activity"/>
    <property type="evidence" value="ECO:0007669"/>
    <property type="project" value="TreeGrafter"/>
</dbReference>
<organism evidence="4 5">
    <name type="scientific">Eiseniibacteriota bacterium</name>
    <dbReference type="NCBI Taxonomy" id="2212470"/>
    <lineage>
        <taxon>Bacteria</taxon>
        <taxon>Candidatus Eiseniibacteriota</taxon>
    </lineage>
</organism>
<dbReference type="EMBL" id="JAGQHR010000027">
    <property type="protein sequence ID" value="MCA9726404.1"/>
    <property type="molecule type" value="Genomic_DNA"/>
</dbReference>